<feature type="coiled-coil region" evidence="2">
    <location>
        <begin position="186"/>
        <end position="223"/>
    </location>
</feature>
<dbReference type="Proteomes" id="UP000317839">
    <property type="component" value="Unassembled WGS sequence"/>
</dbReference>
<proteinExistence type="inferred from homology"/>
<feature type="coiled-coil region" evidence="2">
    <location>
        <begin position="33"/>
        <end position="141"/>
    </location>
</feature>
<dbReference type="AlphaFoldDB" id="A0A545THX7"/>
<evidence type="ECO:0008006" key="5">
    <source>
        <dbReference type="Google" id="ProtNLM"/>
    </source>
</evidence>
<dbReference type="PANTHER" id="PTHR31088">
    <property type="entry name" value="MEMBRANE-ASSOCIATED PROTEIN VIPP1, CHLOROPLASTIC"/>
    <property type="match status" value="1"/>
</dbReference>
<name>A0A545THX7_9GAMM</name>
<dbReference type="InterPro" id="IPR007157">
    <property type="entry name" value="PspA_VIPP1"/>
</dbReference>
<evidence type="ECO:0000313" key="3">
    <source>
        <dbReference type="EMBL" id="TQV76796.1"/>
    </source>
</evidence>
<comment type="similarity">
    <text evidence="1">Belongs to the PspA/Vipp/IM30 family.</text>
</comment>
<protein>
    <recommendedName>
        <fullName evidence="5">PspA/IM30 family protein</fullName>
    </recommendedName>
</protein>
<sequence>MSILKRLSVTLFSRLDNVVSDIENHDAIIEAAIEEQAKKIANAKVQLLHLNRRKSSVLQQLKNANEERERWQQRALNEAKVNESKALECIRRRKNAEQQIEKLKQSESEYVTAAEKLSRDIQHSEEELTDIKQKRQLLKARESSAKVRSEFTPNANANLKQAEKAFDRWEANLMESPLEIEEALLVDDFEQAYQAEEKENELKEELAQLIRSDQERVKKENANE</sequence>
<dbReference type="PANTHER" id="PTHR31088:SF6">
    <property type="entry name" value="PHAGE SHOCK PROTEIN A"/>
    <property type="match status" value="1"/>
</dbReference>
<dbReference type="Pfam" id="PF04012">
    <property type="entry name" value="PspA_IM30"/>
    <property type="match status" value="1"/>
</dbReference>
<accession>A0A545THX7</accession>
<organism evidence="3 4">
    <name type="scientific">Aliikangiella marina</name>
    <dbReference type="NCBI Taxonomy" id="1712262"/>
    <lineage>
        <taxon>Bacteria</taxon>
        <taxon>Pseudomonadati</taxon>
        <taxon>Pseudomonadota</taxon>
        <taxon>Gammaproteobacteria</taxon>
        <taxon>Oceanospirillales</taxon>
        <taxon>Pleioneaceae</taxon>
        <taxon>Aliikangiella</taxon>
    </lineage>
</organism>
<dbReference type="OrthoDB" id="6400876at2"/>
<reference evidence="3 4" key="1">
    <citation type="submission" date="2019-06" db="EMBL/GenBank/DDBJ databases">
        <title>Draft genome of Aliikangiella marina GYP-15.</title>
        <authorList>
            <person name="Wang G."/>
        </authorList>
    </citation>
    <scope>NUCLEOTIDE SEQUENCE [LARGE SCALE GENOMIC DNA]</scope>
    <source>
        <strain evidence="3 4">GYP-15</strain>
    </source>
</reference>
<dbReference type="EMBL" id="VIKR01000001">
    <property type="protein sequence ID" value="TQV76796.1"/>
    <property type="molecule type" value="Genomic_DNA"/>
</dbReference>
<evidence type="ECO:0000256" key="2">
    <source>
        <dbReference type="SAM" id="Coils"/>
    </source>
</evidence>
<evidence type="ECO:0000256" key="1">
    <source>
        <dbReference type="ARBA" id="ARBA00043985"/>
    </source>
</evidence>
<dbReference type="RefSeq" id="WP_142888156.1">
    <property type="nucleotide sequence ID" value="NZ_VIKR01000001.1"/>
</dbReference>
<keyword evidence="4" id="KW-1185">Reference proteome</keyword>
<comment type="caution">
    <text evidence="3">The sequence shown here is derived from an EMBL/GenBank/DDBJ whole genome shotgun (WGS) entry which is preliminary data.</text>
</comment>
<gene>
    <name evidence="3" type="ORF">FLL45_02235</name>
</gene>
<keyword evidence="2" id="KW-0175">Coiled coil</keyword>
<evidence type="ECO:0000313" key="4">
    <source>
        <dbReference type="Proteomes" id="UP000317839"/>
    </source>
</evidence>